<dbReference type="EMBL" id="SBIQ01000044">
    <property type="protein sequence ID" value="KAF7683866.1"/>
    <property type="molecule type" value="Genomic_DNA"/>
</dbReference>
<keyword evidence="8" id="KW-1185">Reference proteome</keyword>
<evidence type="ECO:0000256" key="3">
    <source>
        <dbReference type="ARBA" id="ARBA00022490"/>
    </source>
</evidence>
<comment type="subcellular location">
    <subcellularLocation>
        <location evidence="1">Cytoplasm</location>
    </subcellularLocation>
</comment>
<organism evidence="7 8">
    <name type="scientific">Astathelohania contejeani</name>
    <dbReference type="NCBI Taxonomy" id="164912"/>
    <lineage>
        <taxon>Eukaryota</taxon>
        <taxon>Fungi</taxon>
        <taxon>Fungi incertae sedis</taxon>
        <taxon>Microsporidia</taxon>
        <taxon>Astathelohaniidae</taxon>
        <taxon>Astathelohania</taxon>
    </lineage>
</organism>
<feature type="domain" description="Ribosome maturation protein SDO1/SBDS N-terminal" evidence="6">
    <location>
        <begin position="13"/>
        <end position="96"/>
    </location>
</feature>
<gene>
    <name evidence="7" type="primary">SDO1</name>
    <name evidence="7" type="ORF">TCON_0921</name>
</gene>
<evidence type="ECO:0000256" key="1">
    <source>
        <dbReference type="ARBA" id="ARBA00004496"/>
    </source>
</evidence>
<accession>A0ABQ7I0C5</accession>
<comment type="subunit">
    <text evidence="5">Associates with the 60S ribosomal subunit.</text>
</comment>
<reference evidence="7 8" key="1">
    <citation type="submission" date="2019-01" db="EMBL/GenBank/DDBJ databases">
        <title>Genomes sequencing and comparative genomics of infectious freshwater microsporidia, Cucumispora dikerogammari and Thelohania contejeani.</title>
        <authorList>
            <person name="Cormier A."/>
            <person name="Giraud I."/>
            <person name="Wattier R."/>
            <person name="Teixeira M."/>
            <person name="Grandjean F."/>
            <person name="Rigaud T."/>
            <person name="Cordaux R."/>
        </authorList>
    </citation>
    <scope>NUCLEOTIDE SEQUENCE [LARGE SCALE GENOMIC DNA]</scope>
    <source>
        <strain evidence="7">T1</strain>
        <tissue evidence="7">Spores</tissue>
    </source>
</reference>
<dbReference type="Gene3D" id="3.30.1250.10">
    <property type="entry name" value="Ribosome maturation protein SBDS, N-terminal domain"/>
    <property type="match status" value="1"/>
</dbReference>
<keyword evidence="4" id="KW-0690">Ribosome biogenesis</keyword>
<protein>
    <submittedName>
        <fullName evidence="7">Ribosome maturation protein SDO1</fullName>
    </submittedName>
</protein>
<dbReference type="SUPFAM" id="SSF89895">
    <property type="entry name" value="FYSH domain"/>
    <property type="match status" value="1"/>
</dbReference>
<dbReference type="InterPro" id="IPR019783">
    <property type="entry name" value="SDO1/SBDS_N"/>
</dbReference>
<keyword evidence="3" id="KW-0963">Cytoplasm</keyword>
<dbReference type="PANTHER" id="PTHR10927:SF1">
    <property type="entry name" value="RIBOSOME MATURATION PROTEIN SBDS"/>
    <property type="match status" value="1"/>
</dbReference>
<dbReference type="InterPro" id="IPR036786">
    <property type="entry name" value="Ribosome_mat_SBDS_N_sf"/>
</dbReference>
<evidence type="ECO:0000313" key="7">
    <source>
        <dbReference type="EMBL" id="KAF7683866.1"/>
    </source>
</evidence>
<sequence length="224" mass="26603">MNFTPENLKKLTNVNIVSLKRYGKKFQLALFPNKLYEYRNNITTDLSQILHTKQIFKNVSKGELCNKKDLAMFNCSHDEIIELILKYGIEQKDIKTRLHELNQIEKEIVQIIKTRIMDQHMKYLDDSVAFSLIKCYPIDINKNPKVQANDIIKMLLHKGYKKIKMKIRIETPDYKLPDIIKYEIIDGVIHIDTDDYKEFEKYCKSKNYKFTISLKEDVGEEEIF</sequence>
<proteinExistence type="inferred from homology"/>
<comment type="similarity">
    <text evidence="2">Belongs to the SDO1/SBDS family.</text>
</comment>
<comment type="caution">
    <text evidence="7">The sequence shown here is derived from an EMBL/GenBank/DDBJ whole genome shotgun (WGS) entry which is preliminary data.</text>
</comment>
<evidence type="ECO:0000256" key="4">
    <source>
        <dbReference type="ARBA" id="ARBA00022517"/>
    </source>
</evidence>
<dbReference type="InterPro" id="IPR039100">
    <property type="entry name" value="Sdo1/SBDS-like"/>
</dbReference>
<evidence type="ECO:0000259" key="6">
    <source>
        <dbReference type="Pfam" id="PF01172"/>
    </source>
</evidence>
<dbReference type="PANTHER" id="PTHR10927">
    <property type="entry name" value="RIBOSOME MATURATION PROTEIN SBDS"/>
    <property type="match status" value="1"/>
</dbReference>
<dbReference type="Pfam" id="PF01172">
    <property type="entry name" value="SBDS_N"/>
    <property type="match status" value="1"/>
</dbReference>
<evidence type="ECO:0000256" key="2">
    <source>
        <dbReference type="ARBA" id="ARBA00007433"/>
    </source>
</evidence>
<evidence type="ECO:0000313" key="8">
    <source>
        <dbReference type="Proteomes" id="UP001516464"/>
    </source>
</evidence>
<evidence type="ECO:0000256" key="5">
    <source>
        <dbReference type="ARBA" id="ARBA00049708"/>
    </source>
</evidence>
<dbReference type="Proteomes" id="UP001516464">
    <property type="component" value="Unassembled WGS sequence"/>
</dbReference>
<name>A0ABQ7I0C5_9MICR</name>